<organism evidence="1 2">
    <name type="scientific">Pseudoduganella dura</name>
    <dbReference type="NCBI Taxonomy" id="321982"/>
    <lineage>
        <taxon>Bacteria</taxon>
        <taxon>Pseudomonadati</taxon>
        <taxon>Pseudomonadota</taxon>
        <taxon>Betaproteobacteria</taxon>
        <taxon>Burkholderiales</taxon>
        <taxon>Oxalobacteraceae</taxon>
        <taxon>Telluria group</taxon>
        <taxon>Pseudoduganella</taxon>
    </lineage>
</organism>
<keyword evidence="2" id="KW-1185">Reference proteome</keyword>
<evidence type="ECO:0000313" key="2">
    <source>
        <dbReference type="Proteomes" id="UP000431684"/>
    </source>
</evidence>
<dbReference type="Proteomes" id="UP000431684">
    <property type="component" value="Unassembled WGS sequence"/>
</dbReference>
<proteinExistence type="predicted"/>
<dbReference type="EMBL" id="WNWM01000002">
    <property type="protein sequence ID" value="MUI16358.1"/>
    <property type="molecule type" value="Genomic_DNA"/>
</dbReference>
<protein>
    <submittedName>
        <fullName evidence="1">Uncharacterized protein</fullName>
    </submittedName>
</protein>
<evidence type="ECO:0000313" key="1">
    <source>
        <dbReference type="EMBL" id="MUI16358.1"/>
    </source>
</evidence>
<name>A0A6I3XV40_9BURK</name>
<dbReference type="RefSeq" id="WP_155711925.1">
    <property type="nucleotide sequence ID" value="NZ_BMWU01000008.1"/>
</dbReference>
<dbReference type="OrthoDB" id="8775938at2"/>
<dbReference type="AlphaFoldDB" id="A0A6I3XV40"/>
<reference evidence="1 2" key="1">
    <citation type="submission" date="2019-11" db="EMBL/GenBank/DDBJ databases">
        <title>Draft Genome Sequences of Six Type Strains of the Genus Massilia.</title>
        <authorList>
            <person name="Miess H."/>
            <person name="Frediansyah A."/>
            <person name="Goeker M."/>
            <person name="Gross H."/>
        </authorList>
    </citation>
    <scope>NUCLEOTIDE SEQUENCE [LARGE SCALE GENOMIC DNA]</scope>
    <source>
        <strain evidence="1 2">DSM 17513</strain>
    </source>
</reference>
<gene>
    <name evidence="1" type="ORF">GJV26_28455</name>
</gene>
<sequence>MANANDWYVEATGRATLTPLLKGFKKEDVIPVRNPDLVLMDDTEYWRAVHLPEWNLVADIADFSAFTKPEWNLKLMAELAPDFPYAASLSTSKRLVFLEEGTSRLAWALMIDKTDGGTTYRYPPQLILIDRGQSKKLKDEDIIFKNVLGERFQSQLVGPRCIETELLFHLPRSRRLIEFYSPFVEEASAISGLGN</sequence>
<comment type="caution">
    <text evidence="1">The sequence shown here is derived from an EMBL/GenBank/DDBJ whole genome shotgun (WGS) entry which is preliminary data.</text>
</comment>
<accession>A0A6I3XV40</accession>